<evidence type="ECO:0008006" key="4">
    <source>
        <dbReference type="Google" id="ProtNLM"/>
    </source>
</evidence>
<accession>A0ABW6TW55</accession>
<keyword evidence="3" id="KW-1185">Reference proteome</keyword>
<keyword evidence="1" id="KW-0812">Transmembrane</keyword>
<dbReference type="RefSeq" id="WP_388626134.1">
    <property type="nucleotide sequence ID" value="NZ_JBIAUT010000002.1"/>
</dbReference>
<dbReference type="Proteomes" id="UP001602123">
    <property type="component" value="Unassembled WGS sequence"/>
</dbReference>
<dbReference type="EMBL" id="JBIAUT010000002">
    <property type="protein sequence ID" value="MFF4216596.1"/>
    <property type="molecule type" value="Genomic_DNA"/>
</dbReference>
<sequence length="45" mass="5789">MRHRRKKDWSRLRTRLYRIYRWTAPLMGAVLVALLRWWLEVRHKL</sequence>
<evidence type="ECO:0000313" key="3">
    <source>
        <dbReference type="Proteomes" id="UP001602123"/>
    </source>
</evidence>
<name>A0ABW6TW55_9ACTN</name>
<evidence type="ECO:0000256" key="1">
    <source>
        <dbReference type="SAM" id="Phobius"/>
    </source>
</evidence>
<gene>
    <name evidence="2" type="ORF">ACFYZM_09980</name>
</gene>
<evidence type="ECO:0000313" key="2">
    <source>
        <dbReference type="EMBL" id="MFF4216596.1"/>
    </source>
</evidence>
<reference evidence="2 3" key="1">
    <citation type="submission" date="2024-10" db="EMBL/GenBank/DDBJ databases">
        <title>The Natural Products Discovery Center: Release of the First 8490 Sequenced Strains for Exploring Actinobacteria Biosynthetic Diversity.</title>
        <authorList>
            <person name="Kalkreuter E."/>
            <person name="Kautsar S.A."/>
            <person name="Yang D."/>
            <person name="Bader C.D."/>
            <person name="Teijaro C.N."/>
            <person name="Fluegel L."/>
            <person name="Davis C.M."/>
            <person name="Simpson J.R."/>
            <person name="Lauterbach L."/>
            <person name="Steele A.D."/>
            <person name="Gui C."/>
            <person name="Meng S."/>
            <person name="Li G."/>
            <person name="Viehrig K."/>
            <person name="Ye F."/>
            <person name="Su P."/>
            <person name="Kiefer A.F."/>
            <person name="Nichols A."/>
            <person name="Cepeda A.J."/>
            <person name="Yan W."/>
            <person name="Fan B."/>
            <person name="Jiang Y."/>
            <person name="Adhikari A."/>
            <person name="Zheng C.-J."/>
            <person name="Schuster L."/>
            <person name="Cowan T.M."/>
            <person name="Smanski M.J."/>
            <person name="Chevrette M.G."/>
            <person name="De Carvalho L.P.S."/>
            <person name="Shen B."/>
        </authorList>
    </citation>
    <scope>NUCLEOTIDE SEQUENCE [LARGE SCALE GENOMIC DNA]</scope>
    <source>
        <strain evidence="2 3">NPDC001650</strain>
    </source>
</reference>
<feature type="transmembrane region" description="Helical" evidence="1">
    <location>
        <begin position="20"/>
        <end position="39"/>
    </location>
</feature>
<keyword evidence="1" id="KW-1133">Transmembrane helix</keyword>
<comment type="caution">
    <text evidence="2">The sequence shown here is derived from an EMBL/GenBank/DDBJ whole genome shotgun (WGS) entry which is preliminary data.</text>
</comment>
<organism evidence="2 3">
    <name type="scientific">Streptomyces nondiastaticus</name>
    <dbReference type="NCBI Taxonomy" id="3154512"/>
    <lineage>
        <taxon>Bacteria</taxon>
        <taxon>Bacillati</taxon>
        <taxon>Actinomycetota</taxon>
        <taxon>Actinomycetes</taxon>
        <taxon>Kitasatosporales</taxon>
        <taxon>Streptomycetaceae</taxon>
        <taxon>Streptomyces</taxon>
    </lineage>
</organism>
<keyword evidence="1" id="KW-0472">Membrane</keyword>
<protein>
    <recommendedName>
        <fullName evidence="4">Transposase</fullName>
    </recommendedName>
</protein>
<proteinExistence type="predicted"/>